<gene>
    <name evidence="2" type="ORF">ASR47_1002359</name>
</gene>
<comment type="caution">
    <text evidence="2">The sequence shown here is derived from an EMBL/GenBank/DDBJ whole genome shotgun (WGS) entry which is preliminary data.</text>
</comment>
<evidence type="ECO:0000313" key="3">
    <source>
        <dbReference type="Proteomes" id="UP000092713"/>
    </source>
</evidence>
<dbReference type="RefSeq" id="WP_065310263.1">
    <property type="nucleotide sequence ID" value="NZ_LOCQ01000061.1"/>
</dbReference>
<evidence type="ECO:0000313" key="2">
    <source>
        <dbReference type="EMBL" id="OBV37301.1"/>
    </source>
</evidence>
<accession>A0A1A7BUR1</accession>
<organism evidence="2 3">
    <name type="scientific">Janthinobacterium psychrotolerans</name>
    <dbReference type="NCBI Taxonomy" id="1747903"/>
    <lineage>
        <taxon>Bacteria</taxon>
        <taxon>Pseudomonadati</taxon>
        <taxon>Pseudomonadota</taxon>
        <taxon>Betaproteobacteria</taxon>
        <taxon>Burkholderiales</taxon>
        <taxon>Oxalobacteraceae</taxon>
        <taxon>Janthinobacterium</taxon>
    </lineage>
</organism>
<dbReference type="Proteomes" id="UP000092713">
    <property type="component" value="Unassembled WGS sequence"/>
</dbReference>
<feature type="chain" id="PRO_5008355318" description="Lipoprotein" evidence="1">
    <location>
        <begin position="22"/>
        <end position="99"/>
    </location>
</feature>
<sequence>MRSILLILMRRLALLPLLPLAGCVQGSTPHFDARFGAATRLAMAQQVLDPGAAGNSAPAHGLDGASARAVLERYRASFAEPNRQVPPPVTFMLGGGGGK</sequence>
<keyword evidence="1" id="KW-0732">Signal</keyword>
<feature type="signal peptide" evidence="1">
    <location>
        <begin position="1"/>
        <end position="21"/>
    </location>
</feature>
<evidence type="ECO:0008006" key="4">
    <source>
        <dbReference type="Google" id="ProtNLM"/>
    </source>
</evidence>
<keyword evidence="3" id="KW-1185">Reference proteome</keyword>
<name>A0A1A7BUR1_9BURK</name>
<reference evidence="2 3" key="1">
    <citation type="submission" date="2016-04" db="EMBL/GenBank/DDBJ databases">
        <title>Draft genome sequence of Janthinobacterium psychrotolerans sp. nov., isolated from freshwater sediments in Denmark.</title>
        <authorList>
            <person name="Gong X."/>
            <person name="Skrivergaard S."/>
            <person name="Korsgaard B.S."/>
            <person name="Schreiber L."/>
            <person name="Marshall I.P."/>
            <person name="Finster K."/>
            <person name="Schramm A."/>
        </authorList>
    </citation>
    <scope>NUCLEOTIDE SEQUENCE [LARGE SCALE GENOMIC DNA]</scope>
    <source>
        <strain evidence="2 3">S3-2</strain>
    </source>
</reference>
<dbReference type="STRING" id="1747903.ASR47_1002359"/>
<dbReference type="EMBL" id="LOCQ01000061">
    <property type="protein sequence ID" value="OBV37301.1"/>
    <property type="molecule type" value="Genomic_DNA"/>
</dbReference>
<evidence type="ECO:0000256" key="1">
    <source>
        <dbReference type="SAM" id="SignalP"/>
    </source>
</evidence>
<proteinExistence type="predicted"/>
<dbReference type="AlphaFoldDB" id="A0A1A7BUR1"/>
<protein>
    <recommendedName>
        <fullName evidence="4">Lipoprotein</fullName>
    </recommendedName>
</protein>